<dbReference type="RefSeq" id="XP_030843814.1">
    <property type="nucleotide sequence ID" value="XM_030987954.1"/>
</dbReference>
<feature type="region of interest" description="Disordered" evidence="1">
    <location>
        <begin position="91"/>
        <end position="710"/>
    </location>
</feature>
<keyword evidence="3" id="KW-1185">Reference proteome</keyword>
<reference evidence="2" key="2">
    <citation type="submission" date="2021-01" db="UniProtKB">
        <authorList>
            <consortium name="EnsemblMetazoa"/>
        </authorList>
    </citation>
    <scope>IDENTIFICATION</scope>
</reference>
<reference evidence="3" key="1">
    <citation type="submission" date="2015-02" db="EMBL/GenBank/DDBJ databases">
        <title>Genome sequencing for Strongylocentrotus purpuratus.</title>
        <authorList>
            <person name="Murali S."/>
            <person name="Liu Y."/>
            <person name="Vee V."/>
            <person name="English A."/>
            <person name="Wang M."/>
            <person name="Skinner E."/>
            <person name="Han Y."/>
            <person name="Muzny D.M."/>
            <person name="Worley K.C."/>
            <person name="Gibbs R.A."/>
        </authorList>
    </citation>
    <scope>NUCLEOTIDE SEQUENCE</scope>
</reference>
<dbReference type="GeneID" id="115924951"/>
<dbReference type="KEGG" id="spu:115924951"/>
<evidence type="ECO:0000313" key="2">
    <source>
        <dbReference type="EnsemblMetazoa" id="XP_030843814"/>
    </source>
</evidence>
<proteinExistence type="predicted"/>
<dbReference type="InParanoid" id="A0A7M7NYX5"/>
<dbReference type="PANTHER" id="PTHR33480">
    <property type="entry name" value="SET DOMAIN-CONTAINING PROTEIN-RELATED"/>
    <property type="match status" value="1"/>
</dbReference>
<dbReference type="SUPFAM" id="SSF56349">
    <property type="entry name" value="DNA breaking-rejoining enzymes"/>
    <property type="match status" value="1"/>
</dbReference>
<sequence length="1464" mass="168598">MASKKEFGWAKLHGVSVRWPVQVLVPGKIVYCRADHAEFTPRDVIPFEGNVDYWINEGTTILRKKRQFNTEVLFLEDVNWVQQQVKNGCGAQARQSTEDETNHAQVRQSTEDETNHAQVRQSTEDETNHAQVRQSTEDETNHAQVRQSTEDETNHAQVRQSTEDETNHAQVRQSTEDETNHAQARQSTEDKTNHAQVRQSTEDKTNHAQARQSTEDKTNHAQARQSTEDETNHAQARQITEDETNHAQVRQITEDETNHAQVRQSTEDETNHAQARQSTEDKTNHAQVRQSTEDETNHAQVRQSTEDETNHAQARQSTEDETNHAQVRQSMEDETNHAQVRQSTEDETNHAQVRQSTEDETNHAQVRQSTEDETNHAQVRQSTEDETNHAQVRQSTEDETNHAQVRQSTEDETNHAQVWQSTEDETNHAQVRQSTEDETNHAQVRQSTEDETNHAQVRQSTEDETNHAQVRQSTEDETNHAQARQSTEDETNHAQARQSTEDETNHAQARQSTEDETNHAQARQSTEDKTNHAQVRQSTEDETNHAQVRQSTEDETNHAQVRQSTEDKTNHAQVRQSTEDKTNHAQARQSTEDETNHAQVRQSTEDETNHAQVRQSTEDETNHAQARQNTEDEMDQSSPLRRSLKTLKRRQERYSVLESDSGSEYVPPSHSEEDETDSESNSSWRHKCASNKDRESDSSETHTCTSNKDKENASLRQYSYASSEDGESDGEEFCEVSDDCILRDKNVSNIFIRKIQKSSFDQRSGKKKKSNRVQNAVHACFYCGKIVQHIPIHTLAKHSQEDDVLEMINMDGDQRGKESRQDILRARGDHKHNLKVFNQQKGELILYRRPTGEFDHRMYGPCPECLEWLKLNSLPKHQKTCSGRKLKPKDSSTGKGSLIIQSKILSNRISAKASTLLRNEVFTIMRVDEKSYIAQQDPLIIAVGESYLRRNIANETKRKYYASQRMRDCSKLLMQVRERDASMKSLDMWGLLRPTHVDLVVEASLDMAMRTMDDEEDLKSPSTAIKMKYDLERMAHSKCIFAIKEYDRTKETKWKDAKEESEGFIAALRHDYGDKVTRLARKILQERRMNVQQQLPRPEDVEKMSRYIRDKLSQLDYQRTSWIDFQEVGCLALTRLLTYNKRRSGEIEAIHVKSYVQRVGTTEVDQTLLGQLSETEKFLMQSQDLIETRGKRGRKVPVLVPQDTQRALEYLANSDVRKAAGVHTTNKYLFPNQGQSTMRAYDAMGRTCQRASLETPERMTSVNLRKYMATLVQVLNLEDNEMDWVHRHLGHSKTVHMEHYRQMTPYLERVQVGKILLMQDLNVQKDNIGKNLKDISFGEILDATSAGDLLPQKRKADDEDSGEDLDDVDQGPEDEPPAGDKRKRRQKKRKLANKADPVLRCSWTHEEICELKKYFSVNFVTKVTPGRKDCQKAIGASKVNGGTLQRRHWHLIVKKMSALLTKLR</sequence>
<name>A0A7M7NYX5_STRPU</name>
<evidence type="ECO:0000256" key="1">
    <source>
        <dbReference type="SAM" id="MobiDB-lite"/>
    </source>
</evidence>
<dbReference type="OMA" id="EDQSQPY"/>
<dbReference type="EnsemblMetazoa" id="XM_030987954">
    <property type="protein sequence ID" value="XP_030843814"/>
    <property type="gene ID" value="LOC115924951"/>
</dbReference>
<dbReference type="PANTHER" id="PTHR33480:SF1">
    <property type="entry name" value="TYR RECOMBINASE DOMAIN-CONTAINING PROTEIN"/>
    <property type="match status" value="1"/>
</dbReference>
<dbReference type="InterPro" id="IPR011010">
    <property type="entry name" value="DNA_brk_join_enz"/>
</dbReference>
<feature type="region of interest" description="Disordered" evidence="1">
    <location>
        <begin position="1350"/>
        <end position="1391"/>
    </location>
</feature>
<feature type="compositionally biased region" description="Basic and acidic residues" evidence="1">
    <location>
        <begin position="690"/>
        <end position="700"/>
    </location>
</feature>
<feature type="compositionally biased region" description="Acidic residues" evidence="1">
    <location>
        <begin position="1358"/>
        <end position="1377"/>
    </location>
</feature>
<protein>
    <submittedName>
        <fullName evidence="2">Uncharacterized protein</fullName>
    </submittedName>
</protein>
<organism evidence="2 3">
    <name type="scientific">Strongylocentrotus purpuratus</name>
    <name type="common">Purple sea urchin</name>
    <dbReference type="NCBI Taxonomy" id="7668"/>
    <lineage>
        <taxon>Eukaryota</taxon>
        <taxon>Metazoa</taxon>
        <taxon>Echinodermata</taxon>
        <taxon>Eleutherozoa</taxon>
        <taxon>Echinozoa</taxon>
        <taxon>Echinoidea</taxon>
        <taxon>Euechinoidea</taxon>
        <taxon>Echinacea</taxon>
        <taxon>Camarodonta</taxon>
        <taxon>Echinidea</taxon>
        <taxon>Strongylocentrotidae</taxon>
        <taxon>Strongylocentrotus</taxon>
    </lineage>
</organism>
<dbReference type="OrthoDB" id="6157120at2759"/>
<dbReference type="GO" id="GO:0003677">
    <property type="term" value="F:DNA binding"/>
    <property type="evidence" value="ECO:0007669"/>
    <property type="project" value="InterPro"/>
</dbReference>
<dbReference type="Proteomes" id="UP000007110">
    <property type="component" value="Unassembled WGS sequence"/>
</dbReference>
<evidence type="ECO:0000313" key="3">
    <source>
        <dbReference type="Proteomes" id="UP000007110"/>
    </source>
</evidence>
<feature type="compositionally biased region" description="Basic residues" evidence="1">
    <location>
        <begin position="1381"/>
        <end position="1391"/>
    </location>
</feature>
<feature type="compositionally biased region" description="Basic residues" evidence="1">
    <location>
        <begin position="642"/>
        <end position="651"/>
    </location>
</feature>
<accession>A0A7M7NYX5</accession>